<dbReference type="InterPro" id="IPR043504">
    <property type="entry name" value="Peptidase_S1_PA_chymotrypsin"/>
</dbReference>
<dbReference type="SUPFAM" id="SSF50494">
    <property type="entry name" value="Trypsin-like serine proteases"/>
    <property type="match status" value="1"/>
</dbReference>
<dbReference type="InterPro" id="IPR009003">
    <property type="entry name" value="Peptidase_S1_PA"/>
</dbReference>
<evidence type="ECO:0000256" key="10">
    <source>
        <dbReference type="ARBA" id="ARBA00038868"/>
    </source>
</evidence>
<accession>A0A834QZA6</accession>
<evidence type="ECO:0000256" key="8">
    <source>
        <dbReference type="ARBA" id="ARBA00023157"/>
    </source>
</evidence>
<dbReference type="FunFam" id="2.40.10.10:FF:000010">
    <property type="entry name" value="Kallikrein related peptidase 11"/>
    <property type="match status" value="1"/>
</dbReference>
<name>A0A834QZA6_MARMO</name>
<keyword evidence="3" id="KW-0964">Secreted</keyword>
<dbReference type="GO" id="GO:0007586">
    <property type="term" value="P:digestion"/>
    <property type="evidence" value="ECO:0007669"/>
    <property type="project" value="UniProtKB-KW"/>
</dbReference>
<dbReference type="PROSITE" id="PS50240">
    <property type="entry name" value="TRYPSIN_DOM"/>
    <property type="match status" value="1"/>
</dbReference>
<comment type="subcellular location">
    <subcellularLocation>
        <location evidence="1">Secreted</location>
    </subcellularLocation>
</comment>
<dbReference type="SMART" id="SM00020">
    <property type="entry name" value="Tryp_SPc"/>
    <property type="match status" value="1"/>
</dbReference>
<evidence type="ECO:0000256" key="2">
    <source>
        <dbReference type="ARBA" id="ARBA00009228"/>
    </source>
</evidence>
<dbReference type="InterPro" id="IPR050127">
    <property type="entry name" value="Serine_Proteases_S1"/>
</dbReference>
<dbReference type="GO" id="GO:0006508">
    <property type="term" value="P:proteolysis"/>
    <property type="evidence" value="ECO:0007669"/>
    <property type="project" value="UniProtKB-KW"/>
</dbReference>
<evidence type="ECO:0000256" key="5">
    <source>
        <dbReference type="ARBA" id="ARBA00022757"/>
    </source>
</evidence>
<keyword evidence="6" id="KW-0378">Hydrolase</keyword>
<evidence type="ECO:0000256" key="6">
    <source>
        <dbReference type="ARBA" id="ARBA00022801"/>
    </source>
</evidence>
<dbReference type="PANTHER" id="PTHR24264:SF15">
    <property type="entry name" value="RIKEN CDNA 2210010C04 GENE"/>
    <property type="match status" value="1"/>
</dbReference>
<gene>
    <name evidence="12" type="ORF">GHT09_000245</name>
</gene>
<evidence type="ECO:0000256" key="1">
    <source>
        <dbReference type="ARBA" id="ARBA00004613"/>
    </source>
</evidence>
<evidence type="ECO:0000313" key="12">
    <source>
        <dbReference type="EMBL" id="KAF7487307.1"/>
    </source>
</evidence>
<dbReference type="EC" id="3.4.21.4" evidence="10"/>
<proteinExistence type="inferred from homology"/>
<dbReference type="EMBL" id="WJEC01000009">
    <property type="protein sequence ID" value="KAF7487307.1"/>
    <property type="molecule type" value="Genomic_DNA"/>
</dbReference>
<dbReference type="GO" id="GO:0005615">
    <property type="term" value="C:extracellular space"/>
    <property type="evidence" value="ECO:0007669"/>
    <property type="project" value="TreeGrafter"/>
</dbReference>
<sequence length="218" mass="23679">MKVHWGEHDTHVIEEAEQFIDAAKFILYSNYDEVNLDIDIMLIKMNSPTTISSCHCLCQDPFSAGTQCLVSSWENTPSFGSVTRNKSNSRPMTFPSAVSGHPVLSVTACHDAYPGRITNNVFCLGFLEDGKVSCQGNSGGPMVCSGKLQGVVSWGSGCALKGKPGVYTKVCNYVNWIQQTFAVLLSTLPSFNSPNPSLNENTLFCIASFQEYSLLGAN</sequence>
<comment type="caution">
    <text evidence="12">The sequence shown here is derived from an EMBL/GenBank/DDBJ whole genome shotgun (WGS) entry which is preliminary data.</text>
</comment>
<keyword evidence="7" id="KW-0720">Serine protease</keyword>
<comment type="similarity">
    <text evidence="2">Belongs to the peptidase S1 family. Snake venom subfamily.</text>
</comment>
<evidence type="ECO:0000256" key="7">
    <source>
        <dbReference type="ARBA" id="ARBA00022825"/>
    </source>
</evidence>
<comment type="catalytic activity">
    <reaction evidence="9">
        <text>Preferential cleavage: Arg-|-Xaa, Lys-|-Xaa.</text>
        <dbReference type="EC" id="3.4.21.4"/>
    </reaction>
</comment>
<dbReference type="GO" id="GO:0004252">
    <property type="term" value="F:serine-type endopeptidase activity"/>
    <property type="evidence" value="ECO:0007669"/>
    <property type="project" value="UniProtKB-EC"/>
</dbReference>
<evidence type="ECO:0000256" key="4">
    <source>
        <dbReference type="ARBA" id="ARBA00022670"/>
    </source>
</evidence>
<evidence type="ECO:0000256" key="3">
    <source>
        <dbReference type="ARBA" id="ARBA00022525"/>
    </source>
</evidence>
<keyword evidence="8" id="KW-1015">Disulfide bond</keyword>
<protein>
    <recommendedName>
        <fullName evidence="10">trypsin</fullName>
        <ecNumber evidence="10">3.4.21.4</ecNumber>
    </recommendedName>
</protein>
<dbReference type="CDD" id="cd00190">
    <property type="entry name" value="Tryp_SPc"/>
    <property type="match status" value="1"/>
</dbReference>
<dbReference type="PANTHER" id="PTHR24264">
    <property type="entry name" value="TRYPSIN-RELATED"/>
    <property type="match status" value="1"/>
</dbReference>
<dbReference type="InterPro" id="IPR001254">
    <property type="entry name" value="Trypsin_dom"/>
</dbReference>
<feature type="domain" description="Peptidase S1" evidence="11">
    <location>
        <begin position="1"/>
        <end position="182"/>
    </location>
</feature>
<dbReference type="Pfam" id="PF00089">
    <property type="entry name" value="Trypsin"/>
    <property type="match status" value="1"/>
</dbReference>
<dbReference type="AlphaFoldDB" id="A0A834QZA6"/>
<dbReference type="Gene3D" id="2.40.10.10">
    <property type="entry name" value="Trypsin-like serine proteases"/>
    <property type="match status" value="2"/>
</dbReference>
<evidence type="ECO:0000313" key="13">
    <source>
        <dbReference type="Proteomes" id="UP000662637"/>
    </source>
</evidence>
<keyword evidence="5" id="KW-0222">Digestion</keyword>
<dbReference type="PRINTS" id="PR00722">
    <property type="entry name" value="CHYMOTRYPSIN"/>
</dbReference>
<dbReference type="Proteomes" id="UP000662637">
    <property type="component" value="Unassembled WGS sequence"/>
</dbReference>
<evidence type="ECO:0000259" key="11">
    <source>
        <dbReference type="PROSITE" id="PS50240"/>
    </source>
</evidence>
<dbReference type="InterPro" id="IPR001314">
    <property type="entry name" value="Peptidase_S1A"/>
</dbReference>
<evidence type="ECO:0000256" key="9">
    <source>
        <dbReference type="ARBA" id="ARBA00036320"/>
    </source>
</evidence>
<organism evidence="12 13">
    <name type="scientific">Marmota monax</name>
    <name type="common">Woodchuck</name>
    <dbReference type="NCBI Taxonomy" id="9995"/>
    <lineage>
        <taxon>Eukaryota</taxon>
        <taxon>Metazoa</taxon>
        <taxon>Chordata</taxon>
        <taxon>Craniata</taxon>
        <taxon>Vertebrata</taxon>
        <taxon>Euteleostomi</taxon>
        <taxon>Mammalia</taxon>
        <taxon>Eutheria</taxon>
        <taxon>Euarchontoglires</taxon>
        <taxon>Glires</taxon>
        <taxon>Rodentia</taxon>
        <taxon>Sciuromorpha</taxon>
        <taxon>Sciuridae</taxon>
        <taxon>Xerinae</taxon>
        <taxon>Marmotini</taxon>
        <taxon>Marmota</taxon>
    </lineage>
</organism>
<keyword evidence="4" id="KW-0645">Protease</keyword>
<reference evidence="12" key="1">
    <citation type="submission" date="2020-08" db="EMBL/GenBank/DDBJ databases">
        <authorList>
            <person name="Shumante A."/>
            <person name="Zimin A.V."/>
            <person name="Puiu D."/>
            <person name="Salzberg S.L."/>
        </authorList>
    </citation>
    <scope>NUCLEOTIDE SEQUENCE</scope>
    <source>
        <strain evidence="12">WC2-LM</strain>
        <tissue evidence="12">Liver</tissue>
    </source>
</reference>